<keyword evidence="2" id="KW-1185">Reference proteome</keyword>
<accession>A0ABN0K3J4</accession>
<evidence type="ECO:0008006" key="3">
    <source>
        <dbReference type="Google" id="ProtNLM"/>
    </source>
</evidence>
<reference evidence="1 2" key="1">
    <citation type="submission" date="2013-02" db="EMBL/GenBank/DDBJ databases">
        <title>The Genome Sequence of Acinetobacter calcoaceticus CIP 81.8.</title>
        <authorList>
            <consortium name="The Broad Institute Genome Sequencing Platform"/>
            <consortium name="The Broad Institute Genome Sequencing Center for Infectious Disease"/>
            <person name="Cerqueira G."/>
            <person name="Feldgarden M."/>
            <person name="Courvalin P."/>
            <person name="Perichon B."/>
            <person name="Grillot-Courvalin C."/>
            <person name="Clermont D."/>
            <person name="Rocha E."/>
            <person name="Yoon E.-J."/>
            <person name="Nemec A."/>
            <person name="Walker B."/>
            <person name="Young S.K."/>
            <person name="Zeng Q."/>
            <person name="Gargeya S."/>
            <person name="Fitzgerald M."/>
            <person name="Haas B."/>
            <person name="Abouelleil A."/>
            <person name="Alvarado L."/>
            <person name="Arachchi H.M."/>
            <person name="Berlin A.M."/>
            <person name="Chapman S.B."/>
            <person name="Dewar J."/>
            <person name="Goldberg J."/>
            <person name="Griggs A."/>
            <person name="Gujja S."/>
            <person name="Hansen M."/>
            <person name="Howarth C."/>
            <person name="Imamovic A."/>
            <person name="Larimer J."/>
            <person name="McCowan C."/>
            <person name="Murphy C."/>
            <person name="Neiman D."/>
            <person name="Pearson M."/>
            <person name="Priest M."/>
            <person name="Roberts A."/>
            <person name="Saif S."/>
            <person name="Shea T."/>
            <person name="Sisk P."/>
            <person name="Sykes S."/>
            <person name="Wortman J."/>
            <person name="Nusbaum C."/>
            <person name="Birren B."/>
        </authorList>
    </citation>
    <scope>NUCLEOTIDE SEQUENCE [LARGE SCALE GENOMIC DNA]</scope>
    <source>
        <strain evidence="1 2">CIP 81.8</strain>
    </source>
</reference>
<dbReference type="EMBL" id="APQI01000006">
    <property type="protein sequence ID" value="ENV97605.1"/>
    <property type="molecule type" value="Genomic_DNA"/>
</dbReference>
<sequence>MLKILKWIAIIIIVLVVLGVIFGKDDKTQPASSSAEPTAPAEPPIEVTANELLNAYKNNEVAANQQFKGKTLLVSATVSSIDAGISDEPYLTLKAGGEYEFNQPQAHLADAEQNKAASLSKGQKIKLLCTGNSEIAGTPMLDNCSIQ</sequence>
<name>A0ABN0K3J4_ACICA</name>
<protein>
    <recommendedName>
        <fullName evidence="3">DUF5666 domain-containing protein</fullName>
    </recommendedName>
</protein>
<dbReference type="Pfam" id="PF12869">
    <property type="entry name" value="tRNA_anti-like"/>
    <property type="match status" value="1"/>
</dbReference>
<dbReference type="Proteomes" id="UP000013024">
    <property type="component" value="Unassembled WGS sequence"/>
</dbReference>
<organism evidence="1 2">
    <name type="scientific">Acinetobacter calcoaceticus DSM 30006 = CIP 81.8</name>
    <dbReference type="NCBI Taxonomy" id="981331"/>
    <lineage>
        <taxon>Bacteria</taxon>
        <taxon>Pseudomonadati</taxon>
        <taxon>Pseudomonadota</taxon>
        <taxon>Gammaproteobacteria</taxon>
        <taxon>Moraxellales</taxon>
        <taxon>Moraxellaceae</taxon>
        <taxon>Acinetobacter</taxon>
        <taxon>Acinetobacter calcoaceticus/baumannii complex</taxon>
    </lineage>
</organism>
<dbReference type="InterPro" id="IPR024422">
    <property type="entry name" value="Protein_unknown_function_OB"/>
</dbReference>
<evidence type="ECO:0000313" key="1">
    <source>
        <dbReference type="EMBL" id="ENV97605.1"/>
    </source>
</evidence>
<comment type="caution">
    <text evidence="1">The sequence shown here is derived from an EMBL/GenBank/DDBJ whole genome shotgun (WGS) entry which is preliminary data.</text>
</comment>
<evidence type="ECO:0000313" key="2">
    <source>
        <dbReference type="Proteomes" id="UP000013024"/>
    </source>
</evidence>
<proteinExistence type="predicted"/>
<dbReference type="RefSeq" id="WP_005048897.1">
    <property type="nucleotide sequence ID" value="NZ_KB849780.1"/>
</dbReference>
<gene>
    <name evidence="1" type="ORF">F936_03246</name>
</gene>
<dbReference type="GeneID" id="92918398"/>